<evidence type="ECO:0000259" key="2">
    <source>
        <dbReference type="PROSITE" id="PS51048"/>
    </source>
</evidence>
<feature type="coiled-coil region" evidence="1">
    <location>
        <begin position="112"/>
        <end position="162"/>
    </location>
</feature>
<dbReference type="CDD" id="cd06468">
    <property type="entry name" value="p23_CacyBP"/>
    <property type="match status" value="1"/>
</dbReference>
<dbReference type="WBParaSite" id="sdigi.contig764.g9702.t1">
    <property type="protein sequence ID" value="sdigi.contig764.g9702.t1"/>
    <property type="gene ID" value="sdigi.contig764.g9702"/>
</dbReference>
<organism evidence="4 5">
    <name type="scientific">Setaria digitata</name>
    <dbReference type="NCBI Taxonomy" id="48799"/>
    <lineage>
        <taxon>Eukaryota</taxon>
        <taxon>Metazoa</taxon>
        <taxon>Ecdysozoa</taxon>
        <taxon>Nematoda</taxon>
        <taxon>Chromadorea</taxon>
        <taxon>Rhabditida</taxon>
        <taxon>Spirurina</taxon>
        <taxon>Spiruromorpha</taxon>
        <taxon>Filarioidea</taxon>
        <taxon>Setariidae</taxon>
        <taxon>Setaria</taxon>
    </lineage>
</organism>
<dbReference type="GO" id="GO:0044548">
    <property type="term" value="F:S100 protein binding"/>
    <property type="evidence" value="ECO:0007669"/>
    <property type="project" value="InterPro"/>
</dbReference>
<name>A0A915Q1U6_9BILA</name>
<keyword evidence="1" id="KW-0175">Coiled coil</keyword>
<dbReference type="InterPro" id="IPR007052">
    <property type="entry name" value="CS_dom"/>
</dbReference>
<evidence type="ECO:0000313" key="4">
    <source>
        <dbReference type="Proteomes" id="UP000887581"/>
    </source>
</evidence>
<dbReference type="GO" id="GO:0031625">
    <property type="term" value="F:ubiquitin protein ligase binding"/>
    <property type="evidence" value="ECO:0007669"/>
    <property type="project" value="InterPro"/>
</dbReference>
<dbReference type="SUPFAM" id="SSF49764">
    <property type="entry name" value="HSP20-like chaperones"/>
    <property type="match status" value="1"/>
</dbReference>
<dbReference type="InterPro" id="IPR008978">
    <property type="entry name" value="HSP20-like_chaperone"/>
</dbReference>
<keyword evidence="4" id="KW-1185">Reference proteome</keyword>
<dbReference type="PROSITE" id="PS51048">
    <property type="entry name" value="SGS"/>
    <property type="match status" value="1"/>
</dbReference>
<accession>A0A915Q1U6</accession>
<dbReference type="PANTHER" id="PTHR13164:SF3">
    <property type="entry name" value="CALCYCLIN-BINDING PROTEIN"/>
    <property type="match status" value="1"/>
</dbReference>
<dbReference type="GO" id="GO:0007507">
    <property type="term" value="P:heart development"/>
    <property type="evidence" value="ECO:0007669"/>
    <property type="project" value="TreeGrafter"/>
</dbReference>
<proteinExistence type="predicted"/>
<sequence length="347" mass="40525">MDDFELIHSKLEGLVLEANFQTDTILANFLGKSQRTADFPQNNMYHITWEFTASKLRVKKTWRRNERRQRFKEVPKKDREYSRQVRSQLAIALVHYKVYGRGEMRFVQFFTKVKEMEDRTELRRDLHELQNLRSIASRQLVKNILDEKINEFENKIKLLESMNSVDGCGDVPSVKQSKTEAVSSNIVPLATVKITNYAWDQSDKYVKLYLTIPDIHTVPQEQIAVTFAESEVEVNAHDVSSKNYSLIIKGLLKAINPSSSSFKQKTNLLLIMMRKIEEENWKYLTKAEMQSKEKSTPKFDQKADPQESLMSLMKQLYDEGDDDMKRTICKAWHESQTKRNAGPEEPM</sequence>
<dbReference type="PANTHER" id="PTHR13164">
    <property type="entry name" value="CALICYLIN BINDING PROTEIN"/>
    <property type="match status" value="1"/>
</dbReference>
<dbReference type="PROSITE" id="PS51203">
    <property type="entry name" value="CS"/>
    <property type="match status" value="1"/>
</dbReference>
<dbReference type="Proteomes" id="UP000887581">
    <property type="component" value="Unplaced"/>
</dbReference>
<dbReference type="GO" id="GO:0005634">
    <property type="term" value="C:nucleus"/>
    <property type="evidence" value="ECO:0007669"/>
    <property type="project" value="TreeGrafter"/>
</dbReference>
<dbReference type="InterPro" id="IPR052289">
    <property type="entry name" value="Calcyclin-binding_UBL-bridge"/>
</dbReference>
<evidence type="ECO:0000313" key="5">
    <source>
        <dbReference type="WBParaSite" id="sdigi.contig764.g9702.t1"/>
    </source>
</evidence>
<evidence type="ECO:0000259" key="3">
    <source>
        <dbReference type="PROSITE" id="PS51203"/>
    </source>
</evidence>
<reference evidence="5" key="1">
    <citation type="submission" date="2022-11" db="UniProtKB">
        <authorList>
            <consortium name="WormBaseParasite"/>
        </authorList>
    </citation>
    <scope>IDENTIFICATION</scope>
</reference>
<dbReference type="InterPro" id="IPR007699">
    <property type="entry name" value="SGS_dom"/>
</dbReference>
<dbReference type="GO" id="GO:0015631">
    <property type="term" value="F:tubulin binding"/>
    <property type="evidence" value="ECO:0007669"/>
    <property type="project" value="InterPro"/>
</dbReference>
<feature type="domain" description="SGS" evidence="2">
    <location>
        <begin position="270"/>
        <end position="347"/>
    </location>
</feature>
<feature type="domain" description="CS" evidence="3">
    <location>
        <begin position="192"/>
        <end position="285"/>
    </location>
</feature>
<protein>
    <submittedName>
        <fullName evidence="5">Calcyclin-binding protein</fullName>
    </submittedName>
</protein>
<dbReference type="InterPro" id="IPR037893">
    <property type="entry name" value="CS_CacyBP"/>
</dbReference>
<evidence type="ECO:0000256" key="1">
    <source>
        <dbReference type="SAM" id="Coils"/>
    </source>
</evidence>
<dbReference type="FunFam" id="2.60.40.790:FF:000040">
    <property type="entry name" value="Calcyclin binding protein"/>
    <property type="match status" value="1"/>
</dbReference>
<dbReference type="Pfam" id="PF04969">
    <property type="entry name" value="CS"/>
    <property type="match status" value="1"/>
</dbReference>
<dbReference type="Gene3D" id="2.60.40.790">
    <property type="match status" value="1"/>
</dbReference>
<dbReference type="AlphaFoldDB" id="A0A915Q1U6"/>